<evidence type="ECO:0000313" key="2">
    <source>
        <dbReference type="Proteomes" id="UP000035682"/>
    </source>
</evidence>
<sequence>MLTIGKSFNCYFCLYTTNDPERCKEHEFYTHVVGVFFPPTPGIIPDYQIYPYREPTPEEEQITPCVIKECESIITGKNLTRHVMNRHCNDTPPFQCKYCFRFYNNHVSVLQHAVECNLGAIDKYFHSNELKLLNLCVNNKKAFNIYKECFDTYLKNDIKYNPQEYDKKSNDYISFPESTVGLTITLIQRLLNAFFKDKLIQRHQLEKTFLVTDRNNFDQMYNFFHCIASLFPEIFNSLVPIIECCENRYTNPTLCNCNKLIINNLPTNNKENNFLDLQISIPPFVQAPDGTYHYALNPNTFFINGTHKFFKIIDGINLDSDGVYGALLSSAIYADIFEFMKMNDENLNKQLINIGYDNYRDRWELINMIRKKCFFLINGRDPEEGEKMVLLNDTVFLPTCTFTDDSKAEFLKNWLEEVNTYYCIENSDMNFIKCINPMLPFLDNINYNNNFRNRYSEPTASSRLAIALKKVFSLYTSAPDEVVDDCLKKVDLTHIYFCVANEQESSYYDNYNYEMYDNNDEINIEMNVLSHRVQQIELNFFEPQNDNDDEKVEFDDKQMEIPSSDFDQYEILDKLMDALPDNGLLMDTFKESTNEAIENYDTLYTPEEDSIENTINSVDDLDSQNNYFDTDWDHTTKMNFEVSLDTVKNSKNVTFNENYSVDLSVNTITNHKANIQNQPMDLSINSSNQWMLIDPTNNHQSERNIDNQITNYENNSFLGHINILNSNVNSYHNLPANMRNINDIFFQNIFKIHEHVTRNLSDIGKGSKNNKILNKTIQKSNYRK</sequence>
<dbReference type="EMBL" id="LN609529">
    <property type="protein sequence ID" value="CEF70656.1"/>
    <property type="molecule type" value="Genomic_DNA"/>
</dbReference>
<dbReference type="WormBase" id="SRAE_2000528100">
    <property type="protein sequence ID" value="SRP08269"/>
    <property type="gene ID" value="WBGene00265541"/>
</dbReference>
<gene>
    <name evidence="1 3 4" type="ORF">SRAE_2000528100</name>
</gene>
<reference evidence="3" key="2">
    <citation type="submission" date="2020-12" db="UniProtKB">
        <authorList>
            <consortium name="WormBaseParasite"/>
        </authorList>
    </citation>
    <scope>IDENTIFICATION</scope>
</reference>
<keyword evidence="2" id="KW-1185">Reference proteome</keyword>
<proteinExistence type="predicted"/>
<dbReference type="WBParaSite" id="SRAE_2000528100.1">
    <property type="protein sequence ID" value="SRAE_2000528100.1"/>
    <property type="gene ID" value="WBGene00265541"/>
</dbReference>
<dbReference type="GeneID" id="36383034"/>
<dbReference type="CTD" id="36383034"/>
<evidence type="ECO:0000313" key="4">
    <source>
        <dbReference type="WormBase" id="SRAE_2000528100"/>
    </source>
</evidence>
<dbReference type="Proteomes" id="UP000035682">
    <property type="component" value="Unplaced"/>
</dbReference>
<dbReference type="AlphaFoldDB" id="A0A090LLQ7"/>
<evidence type="ECO:0000313" key="1">
    <source>
        <dbReference type="EMBL" id="CEF70656.1"/>
    </source>
</evidence>
<protein>
    <submittedName>
        <fullName evidence="3">C2H2-type domain-containing protein</fullName>
    </submittedName>
</protein>
<reference evidence="1 2" key="1">
    <citation type="submission" date="2014-09" db="EMBL/GenBank/DDBJ databases">
        <authorList>
            <person name="Martin A.A."/>
        </authorList>
    </citation>
    <scope>NUCLEOTIDE SEQUENCE</scope>
    <source>
        <strain evidence="2">ED321</strain>
        <strain evidence="1">ED321 Heterogonic</strain>
    </source>
</reference>
<dbReference type="RefSeq" id="XP_024509852.1">
    <property type="nucleotide sequence ID" value="XM_024644277.1"/>
</dbReference>
<organism evidence="1">
    <name type="scientific">Strongyloides ratti</name>
    <name type="common">Parasitic roundworm</name>
    <dbReference type="NCBI Taxonomy" id="34506"/>
    <lineage>
        <taxon>Eukaryota</taxon>
        <taxon>Metazoa</taxon>
        <taxon>Ecdysozoa</taxon>
        <taxon>Nematoda</taxon>
        <taxon>Chromadorea</taxon>
        <taxon>Rhabditida</taxon>
        <taxon>Tylenchina</taxon>
        <taxon>Panagrolaimomorpha</taxon>
        <taxon>Strongyloidoidea</taxon>
        <taxon>Strongyloididae</taxon>
        <taxon>Strongyloides</taxon>
    </lineage>
</organism>
<name>A0A090LLQ7_STRRB</name>
<accession>A0A090LLQ7</accession>
<evidence type="ECO:0000313" key="3">
    <source>
        <dbReference type="WBParaSite" id="SRAE_2000528100.1"/>
    </source>
</evidence>